<dbReference type="PANTHER" id="PTHR30135:SF3">
    <property type="entry name" value="GLUCONEOGENESIS FACTOR-RELATED"/>
    <property type="match status" value="1"/>
</dbReference>
<gene>
    <name evidence="2" type="ORF">METZ01_LOCUS9921</name>
</gene>
<name>A0A381NRA4_9ZZZZ</name>
<dbReference type="SUPFAM" id="SSF142338">
    <property type="entry name" value="CofD-like"/>
    <property type="match status" value="1"/>
</dbReference>
<accession>A0A381NRA4</accession>
<dbReference type="InterPro" id="IPR002882">
    <property type="entry name" value="CofD"/>
</dbReference>
<dbReference type="EMBL" id="UINC01000540">
    <property type="protein sequence ID" value="SUZ57067.1"/>
    <property type="molecule type" value="Genomic_DNA"/>
</dbReference>
<dbReference type="GO" id="GO:0043743">
    <property type="term" value="F:LPPG:FO 2-phospho-L-lactate transferase activity"/>
    <property type="evidence" value="ECO:0007669"/>
    <property type="project" value="InterPro"/>
</dbReference>
<evidence type="ECO:0008006" key="3">
    <source>
        <dbReference type="Google" id="ProtNLM"/>
    </source>
</evidence>
<evidence type="ECO:0000256" key="1">
    <source>
        <dbReference type="ARBA" id="ARBA00022490"/>
    </source>
</evidence>
<reference evidence="2" key="1">
    <citation type="submission" date="2018-05" db="EMBL/GenBank/DDBJ databases">
        <authorList>
            <person name="Lanie J.A."/>
            <person name="Ng W.-L."/>
            <person name="Kazmierczak K.M."/>
            <person name="Andrzejewski T.M."/>
            <person name="Davidsen T.M."/>
            <person name="Wayne K.J."/>
            <person name="Tettelin H."/>
            <person name="Glass J.I."/>
            <person name="Rusch D."/>
            <person name="Podicherti R."/>
            <person name="Tsui H.-C.T."/>
            <person name="Winkler M.E."/>
        </authorList>
    </citation>
    <scope>NUCLEOTIDE SEQUENCE</scope>
</reference>
<dbReference type="AlphaFoldDB" id="A0A381NRA4"/>
<dbReference type="CDD" id="cd07187">
    <property type="entry name" value="YvcK_like"/>
    <property type="match status" value="1"/>
</dbReference>
<dbReference type="InterPro" id="IPR038136">
    <property type="entry name" value="CofD-like_dom_sf"/>
</dbReference>
<organism evidence="2">
    <name type="scientific">marine metagenome</name>
    <dbReference type="NCBI Taxonomy" id="408172"/>
    <lineage>
        <taxon>unclassified sequences</taxon>
        <taxon>metagenomes</taxon>
        <taxon>ecological metagenomes</taxon>
    </lineage>
</organism>
<dbReference type="PANTHER" id="PTHR30135">
    <property type="entry name" value="UNCHARACTERIZED PROTEIN YVCK-RELATED"/>
    <property type="match status" value="1"/>
</dbReference>
<keyword evidence="1" id="KW-0963">Cytoplasm</keyword>
<dbReference type="Pfam" id="PF01933">
    <property type="entry name" value="CofD"/>
    <property type="match status" value="1"/>
</dbReference>
<evidence type="ECO:0000313" key="2">
    <source>
        <dbReference type="EMBL" id="SUZ57067.1"/>
    </source>
</evidence>
<dbReference type="InterPro" id="IPR010119">
    <property type="entry name" value="Gluconeogen_factor"/>
</dbReference>
<protein>
    <recommendedName>
        <fullName evidence="3">Gluconeogenesis factor</fullName>
    </recommendedName>
</protein>
<dbReference type="Gene3D" id="3.40.50.10680">
    <property type="entry name" value="CofD-like domains"/>
    <property type="match status" value="1"/>
</dbReference>
<proteinExistence type="predicted"/>
<sequence length="259" mass="26346">MTAVVSIADDGGSSGRIRAAAGGPAPGDLRRCFEALGGSSMLTAEMGWRFDGGELQGHALGNLLIAGLAAASGDLVAALDEVGRLVGSVGRVLPATSRPVDLVADTGDWEVEGQVSVHRAAGIVELRLSPPDVRSPPETVTAIEAADQIVLGPGSLYTSVLASVLAPDVEEALGRRSGPLVLVANLSADVEGPWALEDQVRILADHGVRPDMVLVDDSYGEGSAGPVALRRAAVAVPDGESHDPLLLGKALARCTGANM</sequence>